<feature type="domain" description="Glycosyltransferase subfamily 4-like N-terminal" evidence="2">
    <location>
        <begin position="63"/>
        <end position="176"/>
    </location>
</feature>
<sequence>MSRINVLHVRVIANAGGGPDKTILRSERYIDSQKFNLQAAYIYPAGTDCLEQLQQSYCSKMEIFGIPENNGFSLKTIKNLIQICRDNHIHIWHSHDYKTDILGLIIKRFHPMKLVTTVHGFTCENMKTRFYAWLNKQVYRYYDHVICVNEQLRELCLSKRSNGSNTTYIPNGIDTKEYLCISDLAKPKKNQLNIGVVSRFSAEKGVERSLLCLRRLLDNGIDAKLHLAGDGPEKENLKKIARELDIESNIVWRGWLNDLQAFHTSLDLLLIPSYTEGFPNAILEALLLKTPVAATNVGAIPEILDGECGLLLDNNDAPQTWADQIKTIYHAGLFSEYVQRAYEKVTSKYTFQKRCHRVANVYETVLT</sequence>
<evidence type="ECO:0000313" key="4">
    <source>
        <dbReference type="Proteomes" id="UP000317369"/>
    </source>
</evidence>
<evidence type="ECO:0000259" key="1">
    <source>
        <dbReference type="Pfam" id="PF00534"/>
    </source>
</evidence>
<keyword evidence="3" id="KW-0328">Glycosyltransferase</keyword>
<feature type="domain" description="Glycosyl transferase family 1" evidence="1">
    <location>
        <begin position="188"/>
        <end position="332"/>
    </location>
</feature>
<dbReference type="AlphaFoldDB" id="A0A517YUR7"/>
<protein>
    <submittedName>
        <fullName evidence="3">GDP-mannose-dependent alpha-(1-6)-phosphatidylinositol dimannoside mannosyltransferase</fullName>
    </submittedName>
</protein>
<dbReference type="OrthoDB" id="232381at2"/>
<dbReference type="RefSeq" id="WP_145077448.1">
    <property type="nucleotide sequence ID" value="NZ_CP036425.1"/>
</dbReference>
<dbReference type="SUPFAM" id="SSF53756">
    <property type="entry name" value="UDP-Glycosyltransferase/glycogen phosphorylase"/>
    <property type="match status" value="1"/>
</dbReference>
<dbReference type="PANTHER" id="PTHR12526:SF630">
    <property type="entry name" value="GLYCOSYLTRANSFERASE"/>
    <property type="match status" value="1"/>
</dbReference>
<dbReference type="InterPro" id="IPR001296">
    <property type="entry name" value="Glyco_trans_1"/>
</dbReference>
<dbReference type="CDD" id="cd03801">
    <property type="entry name" value="GT4_PimA-like"/>
    <property type="match status" value="1"/>
</dbReference>
<name>A0A517YUR7_9BACT</name>
<dbReference type="EMBL" id="CP036425">
    <property type="protein sequence ID" value="QDU33971.1"/>
    <property type="molecule type" value="Genomic_DNA"/>
</dbReference>
<dbReference type="InterPro" id="IPR028098">
    <property type="entry name" value="Glyco_trans_4-like_N"/>
</dbReference>
<dbReference type="Pfam" id="PF13439">
    <property type="entry name" value="Glyco_transf_4"/>
    <property type="match status" value="1"/>
</dbReference>
<reference evidence="3 4" key="1">
    <citation type="submission" date="2019-02" db="EMBL/GenBank/DDBJ databases">
        <title>Deep-cultivation of Planctomycetes and their phenomic and genomic characterization uncovers novel biology.</title>
        <authorList>
            <person name="Wiegand S."/>
            <person name="Jogler M."/>
            <person name="Boedeker C."/>
            <person name="Pinto D."/>
            <person name="Vollmers J."/>
            <person name="Rivas-Marin E."/>
            <person name="Kohn T."/>
            <person name="Peeters S.H."/>
            <person name="Heuer A."/>
            <person name="Rast P."/>
            <person name="Oberbeckmann S."/>
            <person name="Bunk B."/>
            <person name="Jeske O."/>
            <person name="Meyerdierks A."/>
            <person name="Storesund J.E."/>
            <person name="Kallscheuer N."/>
            <person name="Luecker S."/>
            <person name="Lage O.M."/>
            <person name="Pohl T."/>
            <person name="Merkel B.J."/>
            <person name="Hornburger P."/>
            <person name="Mueller R.-W."/>
            <person name="Bruemmer F."/>
            <person name="Labrenz M."/>
            <person name="Spormann A.M."/>
            <person name="Op den Camp H."/>
            <person name="Overmann J."/>
            <person name="Amann R."/>
            <person name="Jetten M.S.M."/>
            <person name="Mascher T."/>
            <person name="Medema M.H."/>
            <person name="Devos D.P."/>
            <person name="Kaster A.-K."/>
            <person name="Ovreas L."/>
            <person name="Rohde M."/>
            <person name="Galperin M.Y."/>
            <person name="Jogler C."/>
        </authorList>
    </citation>
    <scope>NUCLEOTIDE SEQUENCE [LARGE SCALE GENOMIC DNA]</scope>
    <source>
        <strain evidence="3 4">KS4</strain>
    </source>
</reference>
<dbReference type="Proteomes" id="UP000317369">
    <property type="component" value="Chromosome"/>
</dbReference>
<dbReference type="KEGG" id="pcor:KS4_20310"/>
<proteinExistence type="predicted"/>
<organism evidence="3 4">
    <name type="scientific">Poriferisphaera corsica</name>
    <dbReference type="NCBI Taxonomy" id="2528020"/>
    <lineage>
        <taxon>Bacteria</taxon>
        <taxon>Pseudomonadati</taxon>
        <taxon>Planctomycetota</taxon>
        <taxon>Phycisphaerae</taxon>
        <taxon>Phycisphaerales</taxon>
        <taxon>Phycisphaeraceae</taxon>
        <taxon>Poriferisphaera</taxon>
    </lineage>
</organism>
<dbReference type="PANTHER" id="PTHR12526">
    <property type="entry name" value="GLYCOSYLTRANSFERASE"/>
    <property type="match status" value="1"/>
</dbReference>
<keyword evidence="4" id="KW-1185">Reference proteome</keyword>
<dbReference type="Pfam" id="PF00534">
    <property type="entry name" value="Glycos_transf_1"/>
    <property type="match status" value="1"/>
</dbReference>
<dbReference type="GO" id="GO:0016757">
    <property type="term" value="F:glycosyltransferase activity"/>
    <property type="evidence" value="ECO:0007669"/>
    <property type="project" value="UniProtKB-KW"/>
</dbReference>
<accession>A0A517YUR7</accession>
<evidence type="ECO:0000313" key="3">
    <source>
        <dbReference type="EMBL" id="QDU33971.1"/>
    </source>
</evidence>
<dbReference type="Gene3D" id="3.40.50.2000">
    <property type="entry name" value="Glycogen Phosphorylase B"/>
    <property type="match status" value="2"/>
</dbReference>
<gene>
    <name evidence="3" type="primary">pimC</name>
    <name evidence="3" type="ORF">KS4_20310</name>
</gene>
<keyword evidence="3" id="KW-0808">Transferase</keyword>
<evidence type="ECO:0000259" key="2">
    <source>
        <dbReference type="Pfam" id="PF13439"/>
    </source>
</evidence>